<reference evidence="2 4" key="1">
    <citation type="journal article" date="2019" name="Sci. Rep.">
        <title>Orb-weaving spider Araneus ventricosus genome elucidates the spidroin gene catalogue.</title>
        <authorList>
            <person name="Kono N."/>
            <person name="Nakamura H."/>
            <person name="Ohtoshi R."/>
            <person name="Moran D.A.P."/>
            <person name="Shinohara A."/>
            <person name="Yoshida Y."/>
            <person name="Fujiwara M."/>
            <person name="Mori M."/>
            <person name="Tomita M."/>
            <person name="Arakawa K."/>
        </authorList>
    </citation>
    <scope>NUCLEOTIDE SEQUENCE [LARGE SCALE GENOMIC DNA]</scope>
</reference>
<dbReference type="Proteomes" id="UP000499080">
    <property type="component" value="Unassembled WGS sequence"/>
</dbReference>
<comment type="caution">
    <text evidence="2">The sequence shown here is derived from an EMBL/GenBank/DDBJ whole genome shotgun (WGS) entry which is preliminary data.</text>
</comment>
<keyword evidence="4" id="KW-1185">Reference proteome</keyword>
<protein>
    <recommendedName>
        <fullName evidence="1">Transcriptional coactivator p15 (PC4) C-terminal domain-containing protein</fullName>
    </recommendedName>
</protein>
<dbReference type="GO" id="GO:0003677">
    <property type="term" value="F:DNA binding"/>
    <property type="evidence" value="ECO:0007669"/>
    <property type="project" value="InterPro"/>
</dbReference>
<evidence type="ECO:0000313" key="4">
    <source>
        <dbReference type="Proteomes" id="UP000499080"/>
    </source>
</evidence>
<dbReference type="AlphaFoldDB" id="A0A4Y1ZNC2"/>
<evidence type="ECO:0000259" key="1">
    <source>
        <dbReference type="Pfam" id="PF02229"/>
    </source>
</evidence>
<evidence type="ECO:0000313" key="2">
    <source>
        <dbReference type="EMBL" id="GBL60097.1"/>
    </source>
</evidence>
<dbReference type="EMBL" id="BGPR01151614">
    <property type="protein sequence ID" value="GBL60097.1"/>
    <property type="molecule type" value="Genomic_DNA"/>
</dbReference>
<accession>A0A4Y1ZNC2</accession>
<gene>
    <name evidence="2" type="ORF">AVEN_150989_1</name>
    <name evidence="3" type="ORF">AVEN_174808_1</name>
</gene>
<dbReference type="Gene3D" id="2.30.31.10">
    <property type="entry name" value="Transcriptional Coactivator Pc4, Chain A"/>
    <property type="match status" value="1"/>
</dbReference>
<dbReference type="EMBL" id="BGPR01151617">
    <property type="protein sequence ID" value="GBL60115.1"/>
    <property type="molecule type" value="Genomic_DNA"/>
</dbReference>
<sequence>MNPSAKTQNVREVTDSAFSPDTVPENHFHLGNFKYVVVSDFANAVRIHIREYELDGTGRVFPTEHGIDLSPLLWQSFTKKMEFLNMPNSSGDINIIENILMISTKWINEEAFVNLQLIFEKEDLTSQFSPSVCLLSKEQWVCLKQIRKDVTFAATCLLFGKIFMNLLRKEISAQTPKALFTDECSDIEIVLITSLLELLRDYLEENIQLVQKCHGCETFQGNPLAHECVAYNYERLNYYGDLAIFNMNSRQLVRDFVQKNAHIINYVNETFIANLNMLNLIEKAKEMYVAADPIPIRLS</sequence>
<dbReference type="Pfam" id="PF02229">
    <property type="entry name" value="PC4"/>
    <property type="match status" value="1"/>
</dbReference>
<dbReference type="InterPro" id="IPR003173">
    <property type="entry name" value="PC4_C"/>
</dbReference>
<dbReference type="GO" id="GO:0006355">
    <property type="term" value="P:regulation of DNA-templated transcription"/>
    <property type="evidence" value="ECO:0007669"/>
    <property type="project" value="InterPro"/>
</dbReference>
<evidence type="ECO:0000313" key="3">
    <source>
        <dbReference type="EMBL" id="GBL60115.1"/>
    </source>
</evidence>
<feature type="domain" description="Transcriptional coactivator p15 (PC4) C-terminal" evidence="1">
    <location>
        <begin position="28"/>
        <end position="78"/>
    </location>
</feature>
<organism evidence="2 4">
    <name type="scientific">Araneus ventricosus</name>
    <name type="common">Orbweaver spider</name>
    <name type="synonym">Epeira ventricosa</name>
    <dbReference type="NCBI Taxonomy" id="182803"/>
    <lineage>
        <taxon>Eukaryota</taxon>
        <taxon>Metazoa</taxon>
        <taxon>Ecdysozoa</taxon>
        <taxon>Arthropoda</taxon>
        <taxon>Chelicerata</taxon>
        <taxon>Arachnida</taxon>
        <taxon>Araneae</taxon>
        <taxon>Araneomorphae</taxon>
        <taxon>Entelegynae</taxon>
        <taxon>Araneoidea</taxon>
        <taxon>Araneidae</taxon>
        <taxon>Araneus</taxon>
    </lineage>
</organism>
<dbReference type="InterPro" id="IPR009044">
    <property type="entry name" value="ssDNA-bd_transcriptional_reg"/>
</dbReference>
<dbReference type="SUPFAM" id="SSF54447">
    <property type="entry name" value="ssDNA-binding transcriptional regulator domain"/>
    <property type="match status" value="1"/>
</dbReference>
<dbReference type="OrthoDB" id="6414117at2759"/>
<name>A0A4Y1ZNC2_ARAVE</name>
<proteinExistence type="predicted"/>